<dbReference type="InterPro" id="IPR000847">
    <property type="entry name" value="LysR_HTH_N"/>
</dbReference>
<comment type="caution">
    <text evidence="6">The sequence shown here is derived from an EMBL/GenBank/DDBJ whole genome shotgun (WGS) entry which is preliminary data.</text>
</comment>
<dbReference type="AlphaFoldDB" id="A0A4R7JAT1"/>
<dbReference type="Gene3D" id="1.10.10.10">
    <property type="entry name" value="Winged helix-like DNA-binding domain superfamily/Winged helix DNA-binding domain"/>
    <property type="match status" value="1"/>
</dbReference>
<dbReference type="GO" id="GO:0003700">
    <property type="term" value="F:DNA-binding transcription factor activity"/>
    <property type="evidence" value="ECO:0007669"/>
    <property type="project" value="InterPro"/>
</dbReference>
<dbReference type="RefSeq" id="WP_133754204.1">
    <property type="nucleotide sequence ID" value="NZ_SOAW01000001.1"/>
</dbReference>
<dbReference type="EMBL" id="SOAW01000001">
    <property type="protein sequence ID" value="TDT33747.1"/>
    <property type="molecule type" value="Genomic_DNA"/>
</dbReference>
<reference evidence="6 7" key="1">
    <citation type="submission" date="2019-03" db="EMBL/GenBank/DDBJ databases">
        <title>Genomic Encyclopedia of Archaeal and Bacterial Type Strains, Phase II (KMG-II): from individual species to whole genera.</title>
        <authorList>
            <person name="Goeker M."/>
        </authorList>
    </citation>
    <scope>NUCLEOTIDE SEQUENCE [LARGE SCALE GENOMIC DNA]</scope>
    <source>
        <strain evidence="6 7">DSM 24323</strain>
    </source>
</reference>
<organism evidence="6 7">
    <name type="scientific">Naumannella halotolerans</name>
    <dbReference type="NCBI Taxonomy" id="993414"/>
    <lineage>
        <taxon>Bacteria</taxon>
        <taxon>Bacillati</taxon>
        <taxon>Actinomycetota</taxon>
        <taxon>Actinomycetes</taxon>
        <taxon>Propionibacteriales</taxon>
        <taxon>Propionibacteriaceae</taxon>
        <taxon>Naumannella</taxon>
    </lineage>
</organism>
<evidence type="ECO:0000313" key="6">
    <source>
        <dbReference type="EMBL" id="TDT33747.1"/>
    </source>
</evidence>
<gene>
    <name evidence="6" type="ORF">CLV29_1376</name>
</gene>
<keyword evidence="2" id="KW-0805">Transcription regulation</keyword>
<evidence type="ECO:0000256" key="2">
    <source>
        <dbReference type="ARBA" id="ARBA00023015"/>
    </source>
</evidence>
<evidence type="ECO:0000256" key="4">
    <source>
        <dbReference type="ARBA" id="ARBA00023163"/>
    </source>
</evidence>
<dbReference type="GO" id="GO:0003677">
    <property type="term" value="F:DNA binding"/>
    <property type="evidence" value="ECO:0007669"/>
    <property type="project" value="UniProtKB-KW"/>
</dbReference>
<dbReference type="PANTHER" id="PTHR30346:SF28">
    <property type="entry name" value="HTH-TYPE TRANSCRIPTIONAL REGULATOR CYNR"/>
    <property type="match status" value="1"/>
</dbReference>
<dbReference type="Pfam" id="PF00126">
    <property type="entry name" value="HTH_1"/>
    <property type="match status" value="1"/>
</dbReference>
<evidence type="ECO:0000256" key="3">
    <source>
        <dbReference type="ARBA" id="ARBA00023125"/>
    </source>
</evidence>
<evidence type="ECO:0000313" key="7">
    <source>
        <dbReference type="Proteomes" id="UP000295371"/>
    </source>
</evidence>
<dbReference type="GO" id="GO:0032993">
    <property type="term" value="C:protein-DNA complex"/>
    <property type="evidence" value="ECO:0007669"/>
    <property type="project" value="TreeGrafter"/>
</dbReference>
<dbReference type="Gene3D" id="3.40.190.10">
    <property type="entry name" value="Periplasmic binding protein-like II"/>
    <property type="match status" value="2"/>
</dbReference>
<dbReference type="OrthoDB" id="3181812at2"/>
<sequence>MDVQVLRWFQLIADGVTVTEVSESEQVSQPAVSRALSRMEREVGTPLLRRDGRVLRMTHAGSALKHHVDAMMHAWDDGLAAVDQLLDPETGTVVIAFQPSLGTWLIPDLVRSFRDLHPAVSLDLRSNHDETVPAVGIGSEIDLELSTLRPPTDAEGLRWRGLVPEPLTLLLHRDHRLADAGRVDLREVAEDPFVIPRPTSLLARQTRELCAAAGFEPQVGLVADDLPTLRGFVAAGLGVGIAPTLWGGSVAAPVEGVQVLGLAGSPQREIGLSWSPQRRMLPAAELFARHTVARARAGLLPRPVAVTGAVGADG</sequence>
<dbReference type="SUPFAM" id="SSF53850">
    <property type="entry name" value="Periplasmic binding protein-like II"/>
    <property type="match status" value="1"/>
</dbReference>
<evidence type="ECO:0000256" key="1">
    <source>
        <dbReference type="ARBA" id="ARBA00009437"/>
    </source>
</evidence>
<dbReference type="Pfam" id="PF03466">
    <property type="entry name" value="LysR_substrate"/>
    <property type="match status" value="1"/>
</dbReference>
<dbReference type="InterPro" id="IPR036388">
    <property type="entry name" value="WH-like_DNA-bd_sf"/>
</dbReference>
<dbReference type="PROSITE" id="PS50931">
    <property type="entry name" value="HTH_LYSR"/>
    <property type="match status" value="1"/>
</dbReference>
<dbReference type="InterPro" id="IPR036390">
    <property type="entry name" value="WH_DNA-bd_sf"/>
</dbReference>
<evidence type="ECO:0000259" key="5">
    <source>
        <dbReference type="PROSITE" id="PS50931"/>
    </source>
</evidence>
<keyword evidence="7" id="KW-1185">Reference proteome</keyword>
<dbReference type="InterPro" id="IPR005119">
    <property type="entry name" value="LysR_subst-bd"/>
</dbReference>
<proteinExistence type="inferred from homology"/>
<keyword evidence="4" id="KW-0804">Transcription</keyword>
<feature type="domain" description="HTH lysR-type" evidence="5">
    <location>
        <begin position="1"/>
        <end position="58"/>
    </location>
</feature>
<dbReference type="PANTHER" id="PTHR30346">
    <property type="entry name" value="TRANSCRIPTIONAL DUAL REGULATOR HCAR-RELATED"/>
    <property type="match status" value="1"/>
</dbReference>
<dbReference type="SUPFAM" id="SSF46785">
    <property type="entry name" value="Winged helix' DNA-binding domain"/>
    <property type="match status" value="1"/>
</dbReference>
<keyword evidence="3 6" id="KW-0238">DNA-binding</keyword>
<protein>
    <submittedName>
        <fullName evidence="6">DNA-binding transcriptional LysR family regulator</fullName>
    </submittedName>
</protein>
<accession>A0A4R7JAT1</accession>
<comment type="similarity">
    <text evidence="1">Belongs to the LysR transcriptional regulatory family.</text>
</comment>
<name>A0A4R7JAT1_9ACTN</name>
<dbReference type="Proteomes" id="UP000295371">
    <property type="component" value="Unassembled WGS sequence"/>
</dbReference>